<dbReference type="InterPro" id="IPR044190">
    <property type="entry name" value="THA8-like"/>
</dbReference>
<accession>A0A022RCS4</accession>
<dbReference type="PhylomeDB" id="A0A022RCS4"/>
<dbReference type="OrthoDB" id="1900964at2759"/>
<proteinExistence type="predicted"/>
<dbReference type="PANTHER" id="PTHR47594:SF5">
    <property type="entry name" value="PENTACOTRIPEPTIDE-REPEAT REGION OF PRORP DOMAIN-CONTAINING PROTEIN"/>
    <property type="match status" value="1"/>
</dbReference>
<dbReference type="eggNOG" id="ENOG502QQW8">
    <property type="taxonomic scope" value="Eukaryota"/>
</dbReference>
<feature type="repeat" description="PPR" evidence="2">
    <location>
        <begin position="146"/>
        <end position="180"/>
    </location>
</feature>
<feature type="repeat" description="PPR" evidence="2">
    <location>
        <begin position="111"/>
        <end position="145"/>
    </location>
</feature>
<dbReference type="NCBIfam" id="TIGR00756">
    <property type="entry name" value="PPR"/>
    <property type="match status" value="2"/>
</dbReference>
<dbReference type="KEGG" id="egt:105958939"/>
<evidence type="ECO:0000259" key="3">
    <source>
        <dbReference type="Pfam" id="PF17177"/>
    </source>
</evidence>
<dbReference type="Gene3D" id="1.25.40.10">
    <property type="entry name" value="Tetratricopeptide repeat domain"/>
    <property type="match status" value="1"/>
</dbReference>
<dbReference type="PANTHER" id="PTHR47594">
    <property type="entry name" value="PPR CONTAINING PLANT-LIKE PROTEIN"/>
    <property type="match status" value="1"/>
</dbReference>
<dbReference type="GO" id="GO:0000373">
    <property type="term" value="P:Group II intron splicing"/>
    <property type="evidence" value="ECO:0007669"/>
    <property type="project" value="InterPro"/>
</dbReference>
<dbReference type="AlphaFoldDB" id="A0A022RCS4"/>
<name>A0A022RCS4_ERYGU</name>
<dbReference type="PROSITE" id="PS51375">
    <property type="entry name" value="PPR"/>
    <property type="match status" value="2"/>
</dbReference>
<dbReference type="Proteomes" id="UP000030748">
    <property type="component" value="Unassembled WGS sequence"/>
</dbReference>
<dbReference type="EMBL" id="KI630592">
    <property type="protein sequence ID" value="EYU36710.1"/>
    <property type="molecule type" value="Genomic_DNA"/>
</dbReference>
<protein>
    <recommendedName>
        <fullName evidence="3">PROP1-like PPR domain-containing protein</fullName>
    </recommendedName>
</protein>
<dbReference type="InterPro" id="IPR002885">
    <property type="entry name" value="PPR_rpt"/>
</dbReference>
<dbReference type="GO" id="GO:0009658">
    <property type="term" value="P:chloroplast organization"/>
    <property type="evidence" value="ECO:0007669"/>
    <property type="project" value="InterPro"/>
</dbReference>
<evidence type="ECO:0000313" key="5">
    <source>
        <dbReference type="Proteomes" id="UP000030748"/>
    </source>
</evidence>
<dbReference type="OMA" id="VRNEEWY"/>
<evidence type="ECO:0000256" key="1">
    <source>
        <dbReference type="ARBA" id="ARBA00022737"/>
    </source>
</evidence>
<feature type="domain" description="PROP1-like PPR" evidence="3">
    <location>
        <begin position="110"/>
        <end position="197"/>
    </location>
</feature>
<dbReference type="Pfam" id="PF17177">
    <property type="entry name" value="PPR_long"/>
    <property type="match status" value="1"/>
</dbReference>
<gene>
    <name evidence="4" type="ORF">MIMGU_mgv1a024433mg</name>
</gene>
<evidence type="ECO:0000256" key="2">
    <source>
        <dbReference type="PROSITE-ProRule" id="PRU00708"/>
    </source>
</evidence>
<keyword evidence="1" id="KW-0677">Repeat</keyword>
<reference evidence="4 5" key="1">
    <citation type="journal article" date="2013" name="Proc. Natl. Acad. Sci. U.S.A.">
        <title>Fine-scale variation in meiotic recombination in Mimulus inferred from population shotgun sequencing.</title>
        <authorList>
            <person name="Hellsten U."/>
            <person name="Wright K.M."/>
            <person name="Jenkins J."/>
            <person name="Shu S."/>
            <person name="Yuan Y."/>
            <person name="Wessler S.R."/>
            <person name="Schmutz J."/>
            <person name="Willis J.H."/>
            <person name="Rokhsar D.S."/>
        </authorList>
    </citation>
    <scope>NUCLEOTIDE SEQUENCE [LARGE SCALE GENOMIC DNA]</scope>
    <source>
        <strain evidence="5">cv. DUN x IM62</strain>
    </source>
</reference>
<sequence length="235" mass="27367">MSSFKLDFLQLGFQQKNPQFHKLRITCGLRNGPRKAMWRTRILSTEAIQAVQSLKLAQNPSKLDQVFSTKISRLLKCDLMDTLAELQRQNELDLSLKVFSFVRKEVWYVPDLSLYNDMMKMFGKKKMIETVEHLVLELRNEGLEPDARTYTELIGAYFTVEMVDKAMETYELMKASGHVPDKLTLTIVIRNLDKAGEDALSKAVRKECAEYFDYPDKFLEEVDRSFPKRRSLIHT</sequence>
<organism evidence="4 5">
    <name type="scientific">Erythranthe guttata</name>
    <name type="common">Yellow monkey flower</name>
    <name type="synonym">Mimulus guttatus</name>
    <dbReference type="NCBI Taxonomy" id="4155"/>
    <lineage>
        <taxon>Eukaryota</taxon>
        <taxon>Viridiplantae</taxon>
        <taxon>Streptophyta</taxon>
        <taxon>Embryophyta</taxon>
        <taxon>Tracheophyta</taxon>
        <taxon>Spermatophyta</taxon>
        <taxon>Magnoliopsida</taxon>
        <taxon>eudicotyledons</taxon>
        <taxon>Gunneridae</taxon>
        <taxon>Pentapetalae</taxon>
        <taxon>asterids</taxon>
        <taxon>lamiids</taxon>
        <taxon>Lamiales</taxon>
        <taxon>Phrymaceae</taxon>
        <taxon>Erythranthe</taxon>
    </lineage>
</organism>
<dbReference type="GO" id="GO:0003723">
    <property type="term" value="F:RNA binding"/>
    <property type="evidence" value="ECO:0007669"/>
    <property type="project" value="InterPro"/>
</dbReference>
<evidence type="ECO:0000313" key="4">
    <source>
        <dbReference type="EMBL" id="EYU36710.1"/>
    </source>
</evidence>
<keyword evidence="5" id="KW-1185">Reference proteome</keyword>
<dbReference type="InterPro" id="IPR033443">
    <property type="entry name" value="PROP1-like_PPR_dom"/>
</dbReference>
<dbReference type="InterPro" id="IPR011990">
    <property type="entry name" value="TPR-like_helical_dom_sf"/>
</dbReference>